<dbReference type="EMBL" id="NJAI01000001">
    <property type="protein sequence ID" value="PHM57227.1"/>
    <property type="molecule type" value="Genomic_DNA"/>
</dbReference>
<evidence type="ECO:0000313" key="2">
    <source>
        <dbReference type="EMBL" id="PHM55408.1"/>
    </source>
</evidence>
<dbReference type="EMBL" id="NJAI01000003">
    <property type="protein sequence ID" value="PHM55408.1"/>
    <property type="molecule type" value="Genomic_DNA"/>
</dbReference>
<gene>
    <name evidence="1" type="ORF">A9255_12485</name>
    <name evidence="3" type="ORF">Xhom_00189</name>
    <name evidence="2" type="ORF">Xhom_02146</name>
</gene>
<dbReference type="Proteomes" id="UP000094600">
    <property type="component" value="Chromosome"/>
</dbReference>
<accession>A0A2G0Q865</accession>
<dbReference type="AlphaFoldDB" id="A0A2G0Q865"/>
<reference evidence="2 5" key="2">
    <citation type="journal article" date="2017" name="Nat. Microbiol.">
        <title>Natural product diversity associated with the nematode symbionts Photorhabdus and Xenorhabdus.</title>
        <authorList>
            <person name="Tobias N.J."/>
            <person name="Wolff H."/>
            <person name="Djahanschiri B."/>
            <person name="Grundmann F."/>
            <person name="Kronenwerth M."/>
            <person name="Shi Y.M."/>
            <person name="Simonyi S."/>
            <person name="Grun P."/>
            <person name="Shapiro-Ilan D."/>
            <person name="Pidot S.J."/>
            <person name="Stinear T.P."/>
            <person name="Ebersberger I."/>
            <person name="Bode H.B."/>
        </authorList>
    </citation>
    <scope>NUCLEOTIDE SEQUENCE [LARGE SCALE GENOMIC DNA]</scope>
    <source>
        <strain evidence="2 5">DSM 17903</strain>
    </source>
</reference>
<name>A0A2G0Q865_XENHO</name>
<evidence type="ECO:0000313" key="5">
    <source>
        <dbReference type="Proteomes" id="UP000225433"/>
    </source>
</evidence>
<dbReference type="RefSeq" id="WP_069317005.1">
    <property type="nucleotide sequence ID" value="NZ_CAWNQJ010000001.1"/>
</dbReference>
<keyword evidence="4" id="KW-1185">Reference proteome</keyword>
<evidence type="ECO:0000313" key="3">
    <source>
        <dbReference type="EMBL" id="PHM57227.1"/>
    </source>
</evidence>
<proteinExistence type="predicted"/>
<evidence type="ECO:0000313" key="4">
    <source>
        <dbReference type="Proteomes" id="UP000094600"/>
    </source>
</evidence>
<protein>
    <submittedName>
        <fullName evidence="2">Uncharacterized protein</fullName>
    </submittedName>
</protein>
<evidence type="ECO:0000313" key="1">
    <source>
        <dbReference type="EMBL" id="AOM41325.1"/>
    </source>
</evidence>
<reference evidence="1 4" key="1">
    <citation type="submission" date="2016-06" db="EMBL/GenBank/DDBJ databases">
        <title>Bacterial characters and pathogenicity of Xenorhabdus hominickii from an entomopathogenic nematode, Steinernema monticolum.</title>
        <authorList>
            <person name="Park Y."/>
            <person name="Kim Y."/>
        </authorList>
    </citation>
    <scope>NUCLEOTIDE SEQUENCE [LARGE SCALE GENOMIC DNA]</scope>
    <source>
        <strain evidence="1 4">ANU1</strain>
    </source>
</reference>
<dbReference type="Proteomes" id="UP000225433">
    <property type="component" value="Unassembled WGS sequence"/>
</dbReference>
<dbReference type="EMBL" id="CP016176">
    <property type="protein sequence ID" value="AOM41325.1"/>
    <property type="molecule type" value="Genomic_DNA"/>
</dbReference>
<organism evidence="2 5">
    <name type="scientific">Xenorhabdus hominickii</name>
    <dbReference type="NCBI Taxonomy" id="351679"/>
    <lineage>
        <taxon>Bacteria</taxon>
        <taxon>Pseudomonadati</taxon>
        <taxon>Pseudomonadota</taxon>
        <taxon>Gammaproteobacteria</taxon>
        <taxon>Enterobacterales</taxon>
        <taxon>Morganellaceae</taxon>
        <taxon>Xenorhabdus</taxon>
    </lineage>
</organism>
<dbReference type="OrthoDB" id="6638415at2"/>
<dbReference type="KEGG" id="xho:A9255_12485"/>
<sequence>METLIKTMNNHLTKLKEELLSTAELDEKINNGSFGDTVLSWSKSRAYGVIPFYSELTGYSSDSMLKREPKNKKNAYCYIGNGNIDKIIRYNTRSEIEDIEYIIRTNNEVFSILKDFRGDFRSLTKLILDDQGKNQECYRVDDDGDFFGYHYIYNDDVISEIISMTHYNINACNSIYLEYDDTKNLEGIYFKNKGEKVYIYSINKR</sequence>